<keyword evidence="6" id="KW-1185">Reference proteome</keyword>
<dbReference type="InterPro" id="IPR009057">
    <property type="entry name" value="Homeodomain-like_sf"/>
</dbReference>
<dbReference type="SMART" id="SM00342">
    <property type="entry name" value="HTH_ARAC"/>
    <property type="match status" value="1"/>
</dbReference>
<keyword evidence="2" id="KW-0238">DNA-binding</keyword>
<dbReference type="PANTHER" id="PTHR43280">
    <property type="entry name" value="ARAC-FAMILY TRANSCRIPTIONAL REGULATOR"/>
    <property type="match status" value="1"/>
</dbReference>
<dbReference type="Pfam" id="PF12833">
    <property type="entry name" value="HTH_18"/>
    <property type="match status" value="1"/>
</dbReference>
<feature type="non-terminal residue" evidence="5">
    <location>
        <position position="1"/>
    </location>
</feature>
<dbReference type="Gene3D" id="1.10.10.60">
    <property type="entry name" value="Homeodomain-like"/>
    <property type="match status" value="2"/>
</dbReference>
<keyword evidence="3" id="KW-0804">Transcription</keyword>
<dbReference type="SUPFAM" id="SSF46689">
    <property type="entry name" value="Homeodomain-like"/>
    <property type="match status" value="2"/>
</dbReference>
<evidence type="ECO:0000256" key="1">
    <source>
        <dbReference type="ARBA" id="ARBA00023015"/>
    </source>
</evidence>
<evidence type="ECO:0000256" key="3">
    <source>
        <dbReference type="ARBA" id="ARBA00023163"/>
    </source>
</evidence>
<name>A0ABS7CK12_9BACL</name>
<evidence type="ECO:0000313" key="6">
    <source>
        <dbReference type="Proteomes" id="UP001519887"/>
    </source>
</evidence>
<feature type="domain" description="HTH araC/xylS-type" evidence="4">
    <location>
        <begin position="6"/>
        <end position="104"/>
    </location>
</feature>
<sequence>RRKEVLLAMELMARDLAEPLTLTSVAAEVGLSSFYLSRLFKEETGEAFNDYLTRLRIDQAIRLLKTTTLKVYEVAERVGIPSYRYFSVVFRGITGVSPTEFKKG</sequence>
<dbReference type="InterPro" id="IPR018060">
    <property type="entry name" value="HTH_AraC"/>
</dbReference>
<dbReference type="PROSITE" id="PS01124">
    <property type="entry name" value="HTH_ARAC_FAMILY_2"/>
    <property type="match status" value="1"/>
</dbReference>
<evidence type="ECO:0000256" key="2">
    <source>
        <dbReference type="ARBA" id="ARBA00023125"/>
    </source>
</evidence>
<accession>A0ABS7CK12</accession>
<dbReference type="Proteomes" id="UP001519887">
    <property type="component" value="Unassembled WGS sequence"/>
</dbReference>
<comment type="caution">
    <text evidence="5">The sequence shown here is derived from an EMBL/GenBank/DDBJ whole genome shotgun (WGS) entry which is preliminary data.</text>
</comment>
<evidence type="ECO:0000313" key="5">
    <source>
        <dbReference type="EMBL" id="MBW7461275.1"/>
    </source>
</evidence>
<dbReference type="EMBL" id="JAHZIK010002817">
    <property type="protein sequence ID" value="MBW7461275.1"/>
    <property type="molecule type" value="Genomic_DNA"/>
</dbReference>
<keyword evidence="1" id="KW-0805">Transcription regulation</keyword>
<organism evidence="5 6">
    <name type="scientific">Paenibacillus sepulcri</name>
    <dbReference type="NCBI Taxonomy" id="359917"/>
    <lineage>
        <taxon>Bacteria</taxon>
        <taxon>Bacillati</taxon>
        <taxon>Bacillota</taxon>
        <taxon>Bacilli</taxon>
        <taxon>Bacillales</taxon>
        <taxon>Paenibacillaceae</taxon>
        <taxon>Paenibacillus</taxon>
    </lineage>
</organism>
<dbReference type="PANTHER" id="PTHR43280:SF2">
    <property type="entry name" value="HTH-TYPE TRANSCRIPTIONAL REGULATOR EXSA"/>
    <property type="match status" value="1"/>
</dbReference>
<reference evidence="5 6" key="1">
    <citation type="submission" date="2021-07" db="EMBL/GenBank/DDBJ databases">
        <title>Paenibacillus radiodurans sp. nov., isolated from the southeastern edge of Tengger Desert.</title>
        <authorList>
            <person name="Zhang G."/>
        </authorList>
    </citation>
    <scope>NUCLEOTIDE SEQUENCE [LARGE SCALE GENOMIC DNA]</scope>
    <source>
        <strain evidence="5 6">CCM 7311</strain>
    </source>
</reference>
<protein>
    <submittedName>
        <fullName evidence="5">AraC family transcriptional regulator</fullName>
    </submittedName>
</protein>
<evidence type="ECO:0000259" key="4">
    <source>
        <dbReference type="PROSITE" id="PS01124"/>
    </source>
</evidence>
<proteinExistence type="predicted"/>
<gene>
    <name evidence="5" type="ORF">K0U00_45185</name>
</gene>